<dbReference type="AlphaFoldDB" id="A0A0D3IK79"/>
<evidence type="ECO:0000256" key="6">
    <source>
        <dbReference type="RuleBase" id="RU000304"/>
    </source>
</evidence>
<dbReference type="PANTHER" id="PTHR44329">
    <property type="entry name" value="SERINE/THREONINE-PROTEIN KINASE TNNI3K-RELATED"/>
    <property type="match status" value="1"/>
</dbReference>
<protein>
    <recommendedName>
        <fullName evidence="7">Protein kinase domain-containing protein</fullName>
    </recommendedName>
</protein>
<organism evidence="8 9">
    <name type="scientific">Emiliania huxleyi (strain CCMP1516)</name>
    <dbReference type="NCBI Taxonomy" id="280463"/>
    <lineage>
        <taxon>Eukaryota</taxon>
        <taxon>Haptista</taxon>
        <taxon>Haptophyta</taxon>
        <taxon>Prymnesiophyceae</taxon>
        <taxon>Isochrysidales</taxon>
        <taxon>Noelaerhabdaceae</taxon>
        <taxon>Emiliania</taxon>
    </lineage>
</organism>
<dbReference type="Gene3D" id="1.10.510.10">
    <property type="entry name" value="Transferase(Phosphotransferase) domain 1"/>
    <property type="match status" value="1"/>
</dbReference>
<evidence type="ECO:0000256" key="5">
    <source>
        <dbReference type="PROSITE-ProRule" id="PRU10141"/>
    </source>
</evidence>
<dbReference type="SUPFAM" id="SSF56112">
    <property type="entry name" value="Protein kinase-like (PK-like)"/>
    <property type="match status" value="1"/>
</dbReference>
<proteinExistence type="inferred from homology"/>
<dbReference type="InterPro" id="IPR017441">
    <property type="entry name" value="Protein_kinase_ATP_BS"/>
</dbReference>
<dbReference type="InterPro" id="IPR051681">
    <property type="entry name" value="Ser/Thr_Kinases-Pseudokinases"/>
</dbReference>
<dbReference type="KEGG" id="ehx:EMIHUDRAFT_54864"/>
<evidence type="ECO:0000259" key="7">
    <source>
        <dbReference type="PROSITE" id="PS50011"/>
    </source>
</evidence>
<dbReference type="InterPro" id="IPR008271">
    <property type="entry name" value="Ser/Thr_kinase_AS"/>
</dbReference>
<evidence type="ECO:0000313" key="8">
    <source>
        <dbReference type="EnsemblProtists" id="EOD11664"/>
    </source>
</evidence>
<evidence type="ECO:0000256" key="1">
    <source>
        <dbReference type="ARBA" id="ARBA00022679"/>
    </source>
</evidence>
<evidence type="ECO:0000256" key="3">
    <source>
        <dbReference type="ARBA" id="ARBA00022777"/>
    </source>
</evidence>
<accession>A0A0D3IK79</accession>
<keyword evidence="2 5" id="KW-0547">Nucleotide-binding</keyword>
<feature type="domain" description="Protein kinase" evidence="7">
    <location>
        <begin position="1"/>
        <end position="244"/>
    </location>
</feature>
<reference evidence="9" key="1">
    <citation type="journal article" date="2013" name="Nature">
        <title>Pan genome of the phytoplankton Emiliania underpins its global distribution.</title>
        <authorList>
            <person name="Read B.A."/>
            <person name="Kegel J."/>
            <person name="Klute M.J."/>
            <person name="Kuo A."/>
            <person name="Lefebvre S.C."/>
            <person name="Maumus F."/>
            <person name="Mayer C."/>
            <person name="Miller J."/>
            <person name="Monier A."/>
            <person name="Salamov A."/>
            <person name="Young J."/>
            <person name="Aguilar M."/>
            <person name="Claverie J.M."/>
            <person name="Frickenhaus S."/>
            <person name="Gonzalez K."/>
            <person name="Herman E.K."/>
            <person name="Lin Y.C."/>
            <person name="Napier J."/>
            <person name="Ogata H."/>
            <person name="Sarno A.F."/>
            <person name="Shmutz J."/>
            <person name="Schroeder D."/>
            <person name="de Vargas C."/>
            <person name="Verret F."/>
            <person name="von Dassow P."/>
            <person name="Valentin K."/>
            <person name="Van de Peer Y."/>
            <person name="Wheeler G."/>
            <person name="Dacks J.B."/>
            <person name="Delwiche C.F."/>
            <person name="Dyhrman S.T."/>
            <person name="Glockner G."/>
            <person name="John U."/>
            <person name="Richards T."/>
            <person name="Worden A.Z."/>
            <person name="Zhang X."/>
            <person name="Grigoriev I.V."/>
            <person name="Allen A.E."/>
            <person name="Bidle K."/>
            <person name="Borodovsky M."/>
            <person name="Bowler C."/>
            <person name="Brownlee C."/>
            <person name="Cock J.M."/>
            <person name="Elias M."/>
            <person name="Gladyshev V.N."/>
            <person name="Groth M."/>
            <person name="Guda C."/>
            <person name="Hadaegh A."/>
            <person name="Iglesias-Rodriguez M.D."/>
            <person name="Jenkins J."/>
            <person name="Jones B.M."/>
            <person name="Lawson T."/>
            <person name="Leese F."/>
            <person name="Lindquist E."/>
            <person name="Lobanov A."/>
            <person name="Lomsadze A."/>
            <person name="Malik S.B."/>
            <person name="Marsh M.E."/>
            <person name="Mackinder L."/>
            <person name="Mock T."/>
            <person name="Mueller-Roeber B."/>
            <person name="Pagarete A."/>
            <person name="Parker M."/>
            <person name="Probert I."/>
            <person name="Quesneville H."/>
            <person name="Raines C."/>
            <person name="Rensing S.A."/>
            <person name="Riano-Pachon D.M."/>
            <person name="Richier S."/>
            <person name="Rokitta S."/>
            <person name="Shiraiwa Y."/>
            <person name="Soanes D.M."/>
            <person name="van der Giezen M."/>
            <person name="Wahlund T.M."/>
            <person name="Williams B."/>
            <person name="Wilson W."/>
            <person name="Wolfe G."/>
            <person name="Wurch L.L."/>
        </authorList>
    </citation>
    <scope>NUCLEOTIDE SEQUENCE</scope>
</reference>
<dbReference type="HOGENOM" id="CLU_000288_7_35_1"/>
<evidence type="ECO:0000256" key="4">
    <source>
        <dbReference type="ARBA" id="ARBA00022840"/>
    </source>
</evidence>
<dbReference type="STRING" id="2903.R1DSF1"/>
<dbReference type="GO" id="GO:0004674">
    <property type="term" value="F:protein serine/threonine kinase activity"/>
    <property type="evidence" value="ECO:0007669"/>
    <property type="project" value="UniProtKB-KW"/>
</dbReference>
<dbReference type="PROSITE" id="PS00108">
    <property type="entry name" value="PROTEIN_KINASE_ST"/>
    <property type="match status" value="1"/>
</dbReference>
<dbReference type="EnsemblProtists" id="EOD11664">
    <property type="protein sequence ID" value="EOD11664"/>
    <property type="gene ID" value="EMIHUDRAFT_54864"/>
</dbReference>
<dbReference type="PANTHER" id="PTHR44329:SF288">
    <property type="entry name" value="MITOGEN-ACTIVATED PROTEIN KINASE KINASE KINASE 20"/>
    <property type="match status" value="1"/>
</dbReference>
<dbReference type="SMART" id="SM00220">
    <property type="entry name" value="S_TKc"/>
    <property type="match status" value="1"/>
</dbReference>
<evidence type="ECO:0000256" key="2">
    <source>
        <dbReference type="ARBA" id="ARBA00022741"/>
    </source>
</evidence>
<keyword evidence="4 5" id="KW-0067">ATP-binding</keyword>
<dbReference type="InterPro" id="IPR000719">
    <property type="entry name" value="Prot_kinase_dom"/>
</dbReference>
<dbReference type="Proteomes" id="UP000013827">
    <property type="component" value="Unassembled WGS sequence"/>
</dbReference>
<dbReference type="PIRSF" id="PIRSF000654">
    <property type="entry name" value="Integrin-linked_kinase"/>
    <property type="match status" value="1"/>
</dbReference>
<dbReference type="GeneID" id="17257786"/>
<reference evidence="8" key="2">
    <citation type="submission" date="2024-10" db="UniProtKB">
        <authorList>
            <consortium name="EnsemblProtists"/>
        </authorList>
    </citation>
    <scope>IDENTIFICATION</scope>
</reference>
<dbReference type="eggNOG" id="KOG0192">
    <property type="taxonomic scope" value="Eukaryota"/>
</dbReference>
<dbReference type="PaxDb" id="2903-EOD11664"/>
<keyword evidence="3" id="KW-0418">Kinase</keyword>
<feature type="binding site" evidence="5">
    <location>
        <position position="23"/>
    </location>
    <ligand>
        <name>ATP</name>
        <dbReference type="ChEBI" id="CHEBI:30616"/>
    </ligand>
</feature>
<dbReference type="PROSITE" id="PS00107">
    <property type="entry name" value="PROTEIN_KINASE_ATP"/>
    <property type="match status" value="1"/>
</dbReference>
<keyword evidence="9" id="KW-1185">Reference proteome</keyword>
<sequence length="244" mass="26262">RLGSGLGGSTYLAEWRGEVVAAKVFSGRGDAFASWNVEVGMLAGLSQPGHPNVVRLLGAVEERLTRCVILEYCDGGDLQQALQRPTPRRFFFRVASGVAAGLTFLHANGVMHRDLKSPNVLLHGEHGVKIADFGLAAGARVGASRNGTHIHPPVPNPALAGTYRWMAPEIVMHETYSKSADVFSYAMILFELITHTVPFSDRSALQAAVSIGLQGKRPRLPAGTPTLLRDLVESCWAEDIASRP</sequence>
<evidence type="ECO:0000313" key="9">
    <source>
        <dbReference type="Proteomes" id="UP000013827"/>
    </source>
</evidence>
<dbReference type="GO" id="GO:0005524">
    <property type="term" value="F:ATP binding"/>
    <property type="evidence" value="ECO:0007669"/>
    <property type="project" value="UniProtKB-UniRule"/>
</dbReference>
<dbReference type="Pfam" id="PF00069">
    <property type="entry name" value="Pkinase"/>
    <property type="match status" value="1"/>
</dbReference>
<dbReference type="PROSITE" id="PS50011">
    <property type="entry name" value="PROTEIN_KINASE_DOM"/>
    <property type="match status" value="1"/>
</dbReference>
<comment type="similarity">
    <text evidence="6">Belongs to the protein kinase superfamily.</text>
</comment>
<dbReference type="OMA" id="HARICDF"/>
<dbReference type="InterPro" id="IPR011009">
    <property type="entry name" value="Kinase-like_dom_sf"/>
</dbReference>
<name>A0A0D3IK79_EMIH1</name>
<keyword evidence="6" id="KW-0723">Serine/threonine-protein kinase</keyword>
<dbReference type="RefSeq" id="XP_005764093.1">
    <property type="nucleotide sequence ID" value="XM_005764036.1"/>
</dbReference>
<keyword evidence="1" id="KW-0808">Transferase</keyword>